<evidence type="ECO:0000313" key="2">
    <source>
        <dbReference type="Proteomes" id="UP000553632"/>
    </source>
</evidence>
<sequence>TVETIDDIVLVGKPEEIIRPPSRPRLRSQKGVARPYLLRATVSDRSFMGLLKFAKAVDSGKYVVSTDGYSYLKSGFETILARMTLRVSRDFKRHIHFEDFFIREWDRPTVSNGARKSEYNLDILTGRYDLLP</sequence>
<gene>
    <name evidence="1" type="ORF">FOZ63_017501</name>
</gene>
<dbReference type="Proteomes" id="UP000553632">
    <property type="component" value="Unassembled WGS sequence"/>
</dbReference>
<reference evidence="1 2" key="1">
    <citation type="submission" date="2020-04" db="EMBL/GenBank/DDBJ databases">
        <title>Perkinsus olseni comparative genomics.</title>
        <authorList>
            <person name="Bogema D.R."/>
        </authorList>
    </citation>
    <scope>NUCLEOTIDE SEQUENCE [LARGE SCALE GENOMIC DNA]</scope>
    <source>
        <strain evidence="1 2">ATCC PRA-207</strain>
    </source>
</reference>
<dbReference type="AlphaFoldDB" id="A0A7J6Q267"/>
<organism evidence="1 2">
    <name type="scientific">Perkinsus olseni</name>
    <name type="common">Perkinsus atlanticus</name>
    <dbReference type="NCBI Taxonomy" id="32597"/>
    <lineage>
        <taxon>Eukaryota</taxon>
        <taxon>Sar</taxon>
        <taxon>Alveolata</taxon>
        <taxon>Perkinsozoa</taxon>
        <taxon>Perkinsea</taxon>
        <taxon>Perkinsida</taxon>
        <taxon>Perkinsidae</taxon>
        <taxon>Perkinsus</taxon>
    </lineage>
</organism>
<protein>
    <submittedName>
        <fullName evidence="1">Uncharacterized protein</fullName>
    </submittedName>
</protein>
<keyword evidence="2" id="KW-1185">Reference proteome</keyword>
<name>A0A7J6Q267_PEROL</name>
<dbReference type="EMBL" id="JABANO010036119">
    <property type="protein sequence ID" value="KAF4702347.1"/>
    <property type="molecule type" value="Genomic_DNA"/>
</dbReference>
<feature type="non-terminal residue" evidence="1">
    <location>
        <position position="132"/>
    </location>
</feature>
<proteinExistence type="predicted"/>
<evidence type="ECO:0000313" key="1">
    <source>
        <dbReference type="EMBL" id="KAF4702347.1"/>
    </source>
</evidence>
<comment type="caution">
    <text evidence="1">The sequence shown here is derived from an EMBL/GenBank/DDBJ whole genome shotgun (WGS) entry which is preliminary data.</text>
</comment>
<accession>A0A7J6Q267</accession>
<feature type="non-terminal residue" evidence="1">
    <location>
        <position position="1"/>
    </location>
</feature>